<keyword evidence="9 17" id="KW-0547">Nucleotide-binding</keyword>
<feature type="compositionally biased region" description="Polar residues" evidence="19">
    <location>
        <begin position="1453"/>
        <end position="1474"/>
    </location>
</feature>
<feature type="binding site" evidence="17">
    <location>
        <position position="119"/>
    </location>
    <ligand>
        <name>ATP</name>
        <dbReference type="ChEBI" id="CHEBI:30616"/>
    </ligand>
</feature>
<name>A0AAD8ER45_DIPPU</name>
<evidence type="ECO:0000256" key="5">
    <source>
        <dbReference type="ARBA" id="ARBA00022527"/>
    </source>
</evidence>
<keyword evidence="7" id="KW-0808">Transferase</keyword>
<dbReference type="InterPro" id="IPR011993">
    <property type="entry name" value="PH-like_dom_sf"/>
</dbReference>
<evidence type="ECO:0000313" key="24">
    <source>
        <dbReference type="EMBL" id="KAJ9599608.1"/>
    </source>
</evidence>
<dbReference type="GO" id="GO:0008270">
    <property type="term" value="F:zinc ion binding"/>
    <property type="evidence" value="ECO:0007669"/>
    <property type="project" value="UniProtKB-KW"/>
</dbReference>
<comment type="catalytic activity">
    <reaction evidence="16">
        <text>L-seryl-[protein] + ATP = O-phospho-L-seryl-[protein] + ADP + H(+)</text>
        <dbReference type="Rhea" id="RHEA:17989"/>
        <dbReference type="Rhea" id="RHEA-COMP:9863"/>
        <dbReference type="Rhea" id="RHEA-COMP:11604"/>
        <dbReference type="ChEBI" id="CHEBI:15378"/>
        <dbReference type="ChEBI" id="CHEBI:29999"/>
        <dbReference type="ChEBI" id="CHEBI:30616"/>
        <dbReference type="ChEBI" id="CHEBI:83421"/>
        <dbReference type="ChEBI" id="CHEBI:456216"/>
        <dbReference type="EC" id="2.7.11.1"/>
    </reaction>
</comment>
<dbReference type="GO" id="GO:0005856">
    <property type="term" value="C:cytoskeleton"/>
    <property type="evidence" value="ECO:0007669"/>
    <property type="project" value="TreeGrafter"/>
</dbReference>
<dbReference type="InterPro" id="IPR017441">
    <property type="entry name" value="Protein_kinase_ATP_BS"/>
</dbReference>
<dbReference type="GO" id="GO:0005524">
    <property type="term" value="F:ATP binding"/>
    <property type="evidence" value="ECO:0007669"/>
    <property type="project" value="UniProtKB-UniRule"/>
</dbReference>
<evidence type="ECO:0000256" key="12">
    <source>
        <dbReference type="ARBA" id="ARBA00022833"/>
    </source>
</evidence>
<dbReference type="SMART" id="SM00233">
    <property type="entry name" value="PH"/>
    <property type="match status" value="1"/>
</dbReference>
<dbReference type="FunFam" id="2.30.29.30:FF:000081">
    <property type="entry name" value="Citron rho-interacting serine/threonine kinase"/>
    <property type="match status" value="1"/>
</dbReference>
<dbReference type="PANTHER" id="PTHR22988:SF71">
    <property type="entry name" value="CITRON RHO-INTERACTING KINASE"/>
    <property type="match status" value="1"/>
</dbReference>
<feature type="coiled-coil region" evidence="18">
    <location>
        <begin position="644"/>
        <end position="1058"/>
    </location>
</feature>
<feature type="domain" description="Protein kinase" evidence="21">
    <location>
        <begin position="86"/>
        <end position="354"/>
    </location>
</feature>
<dbReference type="SUPFAM" id="SSF56112">
    <property type="entry name" value="Protein kinase-like (PK-like)"/>
    <property type="match status" value="1"/>
</dbReference>
<dbReference type="PROSITE" id="PS00479">
    <property type="entry name" value="ZF_DAG_PE_1"/>
    <property type="match status" value="1"/>
</dbReference>
<evidence type="ECO:0000256" key="8">
    <source>
        <dbReference type="ARBA" id="ARBA00022723"/>
    </source>
</evidence>
<evidence type="ECO:0000256" key="2">
    <source>
        <dbReference type="ARBA" id="ARBA00004496"/>
    </source>
</evidence>
<dbReference type="PROSITE" id="PS50003">
    <property type="entry name" value="PH_DOMAIN"/>
    <property type="match status" value="1"/>
</dbReference>
<feature type="coiled-coil region" evidence="18">
    <location>
        <begin position="1150"/>
        <end position="1286"/>
    </location>
</feature>
<dbReference type="Pfam" id="PF00069">
    <property type="entry name" value="Pkinase"/>
    <property type="match status" value="1"/>
</dbReference>
<dbReference type="PANTHER" id="PTHR22988">
    <property type="entry name" value="MYOTONIC DYSTROPHY S/T KINASE-RELATED"/>
    <property type="match status" value="1"/>
</dbReference>
<keyword evidence="13 17" id="KW-0067">ATP-binding</keyword>
<evidence type="ECO:0000256" key="3">
    <source>
        <dbReference type="ARBA" id="ARBA00012513"/>
    </source>
</evidence>
<dbReference type="InterPro" id="IPR008271">
    <property type="entry name" value="Ser/Thr_kinase_AS"/>
</dbReference>
<feature type="domain" description="PH" evidence="20">
    <location>
        <begin position="1473"/>
        <end position="1590"/>
    </location>
</feature>
<dbReference type="InterPro" id="IPR037708">
    <property type="entry name" value="CRIK_dom"/>
</dbReference>
<dbReference type="InterPro" id="IPR001849">
    <property type="entry name" value="PH_domain"/>
</dbReference>
<dbReference type="InterPro" id="IPR057529">
    <property type="entry name" value="MRCK/ROCK_PH"/>
</dbReference>
<dbReference type="GO" id="GO:0005737">
    <property type="term" value="C:cytoplasm"/>
    <property type="evidence" value="ECO:0007669"/>
    <property type="project" value="UniProtKB-SubCell"/>
</dbReference>
<comment type="cofactor">
    <cofactor evidence="1">
        <name>Mg(2+)</name>
        <dbReference type="ChEBI" id="CHEBI:18420"/>
    </cofactor>
</comment>
<keyword evidence="14 18" id="KW-0175">Coiled coil</keyword>
<dbReference type="GO" id="GO:0004674">
    <property type="term" value="F:protein serine/threonine kinase activity"/>
    <property type="evidence" value="ECO:0007669"/>
    <property type="project" value="UniProtKB-KW"/>
</dbReference>
<dbReference type="Gene3D" id="3.30.200.20">
    <property type="entry name" value="Phosphorylase Kinase, domain 1"/>
    <property type="match status" value="1"/>
</dbReference>
<protein>
    <recommendedName>
        <fullName evidence="3">non-specific serine/threonine protein kinase</fullName>
        <ecNumber evidence="3">2.7.11.1</ecNumber>
    </recommendedName>
</protein>
<dbReference type="GO" id="GO:0031032">
    <property type="term" value="P:actomyosin structure organization"/>
    <property type="evidence" value="ECO:0007669"/>
    <property type="project" value="TreeGrafter"/>
</dbReference>
<keyword evidence="6" id="KW-0597">Phosphoprotein</keyword>
<dbReference type="Pfam" id="PF00433">
    <property type="entry name" value="Pkinase_C"/>
    <property type="match status" value="1"/>
</dbReference>
<dbReference type="EMBL" id="JASPKZ010000793">
    <property type="protein sequence ID" value="KAJ9599608.1"/>
    <property type="molecule type" value="Genomic_DNA"/>
</dbReference>
<dbReference type="CDD" id="cd20814">
    <property type="entry name" value="CRIK"/>
    <property type="match status" value="1"/>
</dbReference>
<evidence type="ECO:0000259" key="22">
    <source>
        <dbReference type="PROSITE" id="PS50081"/>
    </source>
</evidence>
<feature type="domain" description="AGC-kinase C-terminal" evidence="23">
    <location>
        <begin position="355"/>
        <end position="425"/>
    </location>
</feature>
<dbReference type="SUPFAM" id="SSF57997">
    <property type="entry name" value="Tropomyosin"/>
    <property type="match status" value="1"/>
</dbReference>
<dbReference type="InterPro" id="IPR000719">
    <property type="entry name" value="Prot_kinase_dom"/>
</dbReference>
<dbReference type="InterPro" id="IPR017892">
    <property type="entry name" value="Pkinase_C"/>
</dbReference>
<feature type="region of interest" description="Disordered" evidence="19">
    <location>
        <begin position="1453"/>
        <end position="1475"/>
    </location>
</feature>
<dbReference type="InterPro" id="IPR001180">
    <property type="entry name" value="CNH_dom"/>
</dbReference>
<dbReference type="InterPro" id="IPR002219">
    <property type="entry name" value="PKC_DAG/PE"/>
</dbReference>
<evidence type="ECO:0000256" key="9">
    <source>
        <dbReference type="ARBA" id="ARBA00022741"/>
    </source>
</evidence>
<evidence type="ECO:0000256" key="6">
    <source>
        <dbReference type="ARBA" id="ARBA00022553"/>
    </source>
</evidence>
<dbReference type="Pfam" id="PF25346">
    <property type="entry name" value="PH_MRCK"/>
    <property type="match status" value="1"/>
</dbReference>
<evidence type="ECO:0000259" key="23">
    <source>
        <dbReference type="PROSITE" id="PS51285"/>
    </source>
</evidence>
<feature type="domain" description="Phorbol-ester/DAG-type" evidence="22">
    <location>
        <begin position="1387"/>
        <end position="1436"/>
    </location>
</feature>
<dbReference type="SMART" id="SM00109">
    <property type="entry name" value="C1"/>
    <property type="match status" value="1"/>
</dbReference>
<dbReference type="InterPro" id="IPR046349">
    <property type="entry name" value="C1-like_sf"/>
</dbReference>
<feature type="non-terminal residue" evidence="24">
    <location>
        <position position="1"/>
    </location>
</feature>
<dbReference type="PROSITE" id="PS00108">
    <property type="entry name" value="PROTEIN_KINASE_ST"/>
    <property type="match status" value="1"/>
</dbReference>
<dbReference type="CDD" id="cd05601">
    <property type="entry name" value="STKc_CRIK"/>
    <property type="match status" value="1"/>
</dbReference>
<dbReference type="InterPro" id="IPR050839">
    <property type="entry name" value="Rho-assoc_Ser/Thr_Kinase"/>
</dbReference>
<comment type="subcellular location">
    <subcellularLocation>
        <location evidence="2">Cytoplasm</location>
    </subcellularLocation>
</comment>
<dbReference type="Gene3D" id="1.10.510.10">
    <property type="entry name" value="Transferase(Phosphotransferase) domain 1"/>
    <property type="match status" value="1"/>
</dbReference>
<dbReference type="GO" id="GO:0000281">
    <property type="term" value="P:mitotic cytokinesis"/>
    <property type="evidence" value="ECO:0007669"/>
    <property type="project" value="InterPro"/>
</dbReference>
<reference evidence="24" key="1">
    <citation type="journal article" date="2023" name="IScience">
        <title>Live-bearing cockroach genome reveals convergent evolutionary mechanisms linked to viviparity in insects and beyond.</title>
        <authorList>
            <person name="Fouks B."/>
            <person name="Harrison M.C."/>
            <person name="Mikhailova A.A."/>
            <person name="Marchal E."/>
            <person name="English S."/>
            <person name="Carruthers M."/>
            <person name="Jennings E.C."/>
            <person name="Chiamaka E.L."/>
            <person name="Frigard R.A."/>
            <person name="Pippel M."/>
            <person name="Attardo G.M."/>
            <person name="Benoit J.B."/>
            <person name="Bornberg-Bauer E."/>
            <person name="Tobe S.S."/>
        </authorList>
    </citation>
    <scope>NUCLEOTIDE SEQUENCE</scope>
    <source>
        <strain evidence="24">Stay&amp;Tobe</strain>
    </source>
</reference>
<dbReference type="SUPFAM" id="SSF57889">
    <property type="entry name" value="Cysteine-rich domain"/>
    <property type="match status" value="1"/>
</dbReference>
<evidence type="ECO:0000256" key="18">
    <source>
        <dbReference type="SAM" id="Coils"/>
    </source>
</evidence>
<evidence type="ECO:0000256" key="14">
    <source>
        <dbReference type="ARBA" id="ARBA00023054"/>
    </source>
</evidence>
<dbReference type="FunFam" id="3.30.200.20:FF:000017">
    <property type="entry name" value="Non-specific serine/threonine protein kinase"/>
    <property type="match status" value="1"/>
</dbReference>
<evidence type="ECO:0000313" key="25">
    <source>
        <dbReference type="Proteomes" id="UP001233999"/>
    </source>
</evidence>
<evidence type="ECO:0000256" key="17">
    <source>
        <dbReference type="PROSITE-ProRule" id="PRU10141"/>
    </source>
</evidence>
<sequence>MDKGPTKEPISVRITRLNRLFLGRNGNAVSRKHYLGREGLLDALTVLFDECNNDVLKKDRNIAAFVEKFYTIVSEIRSLRVNITDFEVKQVIGRGHFGEVQVVREKHSGHVYAMKTIRKSDTLHEQTAAFYEEERDIMAHANSPWLTQLQYAFQDKHSLYLVMEFHPGGDLLSLLDRFSGILEEDMARFYLAELVLAIRSLHNMGYVHRDIKPDNILIDMCGHLKLADFGSAAKLTPCGFVMSQMPVGTPEYIAPEVLQSMEAHLGNKKDIGCYGVECDYWSLGIVAYEMVLGFTPFSGDQLTMTYNNIMNHQTSLNFSEDCTASQLYRDLVSGLLKEASTRLRHEQLIKHPFFASINWNTLRETVPPFIPIVNGEDDTSNFDEFNPEPQTPSIESFKTKKGFSGDNLPFVGFTYVQEMETNESKATNGSSPEITRGLGDTVAKQKKEIEDLQKKLHNMGQEHERRIKEIDNKEKKFDMQKQQLEIVTAVRDSLEQKCEQLKNEHANLLRAMEQEQNNRKADELKKINMIRETKVKWELKHRQQIQDLEKQIESHVQKITDLCTTNNMLICKVDIQEEELKSAHSEIKLLQALVKENKETMAKSRENNRRSIVGVESKLEQITAVNQNQVAVIKSQLIVQTKLHSELQQQLLKMESDMAEKDAEISSLKEKESSEIIRLTSELESYHRQTAVLQQQVKELTEQTNIAAKNQEATTKILIKELEEKLRREKQECSNLRTKIVDLEGELSESLMSRESIVSARDSEREAHVATLEKELKEASGEKMKLVLRLQEAKDKEEEDSHKLETLEGLLERLEQGLKRLEEENEKLKGEKNNEVDNTDKSILVKELENQKAILVAQVEKLEAQVEKVREVSILDKHVAKTTQDKLWKKEKELADAKIDLRIAQREAKTAEEQVKTLQKEKEKWVEKLQTEKNANADQLQAERNKLDALHDQVTALQNELKEMRQKEENARKQVEVEKCLFAEKIKELESTRNSAQNLQCDLTSANKQVKILEQKVTSVQTELKQLYETMNDLKDEKLKLQSELEEEKSKHSSLELNYNVLKDVCEMNDAQLEHYENVIESHKEMDVAHSNEKKTLQTQLGLVQAELKTASQSTNEEKSLRMRAESRIRTLESDLQTRIDEISVLQAQVDNYHTTVEDRTQQVAELEDQCCTRELELRNCQRQLQSCKDECQALKEELTQHITQLSSVKETNFQLNRDLEDANEQIQQLNFRFSDLEASLVELEADFKQREYKSDATIKQQMKLIDHLRREIQESSKKKKTLTDKLFGSKQKENIALLGNTPSITARNVPYSSYKQASRVKSFSENKALQQSVSTGSDKKSSVTAHTPVTPLSKKALTHLVQSPGTQTPNSFARQPTLQRMHYNIPHRFEQKVCMRTAKCAACQDSIHFGQYASTCQECGSSAHPKCSLILPSTCGLPKGLARHFSKSWNSSQVERSSSTNDSESDDFSQGSSKMEGFVKIPKRGRSYWERKFMRLEGNELQIFDHELTSENMSPIQTFLVCRPEGTTSIMSSVPYAEVGNTAKSDLPFIFKIEISPRTTCWPGTSQLIMALSLPEKQTWMSALESLVRSHNSSVDGQPVKYRGKTILQLDKTNGLDLNCCLQLSPHILLLGAEEGLYSLRLQEKNAKPVKMNGFSHVHQMSTLPIINCLLILAGEEPTLIHCDLRQARINAEALECVHPSITGKAILPSCLTYAAATTQDRQEQPRTIICAASEKKVV</sequence>
<evidence type="ECO:0000256" key="19">
    <source>
        <dbReference type="SAM" id="MobiDB-lite"/>
    </source>
</evidence>
<dbReference type="PROSITE" id="PS50011">
    <property type="entry name" value="PROTEIN_KINASE_DOM"/>
    <property type="match status" value="1"/>
</dbReference>
<evidence type="ECO:0000256" key="7">
    <source>
        <dbReference type="ARBA" id="ARBA00022679"/>
    </source>
</evidence>
<dbReference type="InterPro" id="IPR011009">
    <property type="entry name" value="Kinase-like_dom_sf"/>
</dbReference>
<dbReference type="Gene3D" id="1.10.287.1490">
    <property type="match status" value="1"/>
</dbReference>
<proteinExistence type="predicted"/>
<dbReference type="Gene3D" id="3.30.60.20">
    <property type="match status" value="1"/>
</dbReference>
<comment type="catalytic activity">
    <reaction evidence="15">
        <text>L-threonyl-[protein] + ATP = O-phospho-L-threonyl-[protein] + ADP + H(+)</text>
        <dbReference type="Rhea" id="RHEA:46608"/>
        <dbReference type="Rhea" id="RHEA-COMP:11060"/>
        <dbReference type="Rhea" id="RHEA-COMP:11605"/>
        <dbReference type="ChEBI" id="CHEBI:15378"/>
        <dbReference type="ChEBI" id="CHEBI:30013"/>
        <dbReference type="ChEBI" id="CHEBI:30616"/>
        <dbReference type="ChEBI" id="CHEBI:61977"/>
        <dbReference type="ChEBI" id="CHEBI:456216"/>
        <dbReference type="EC" id="2.7.11.1"/>
    </reaction>
</comment>
<keyword evidence="5" id="KW-0723">Serine/threonine-protein kinase</keyword>
<keyword evidence="12" id="KW-0862">Zinc</keyword>
<keyword evidence="8" id="KW-0479">Metal-binding</keyword>
<evidence type="ECO:0000256" key="1">
    <source>
        <dbReference type="ARBA" id="ARBA00001946"/>
    </source>
</evidence>
<evidence type="ECO:0000256" key="16">
    <source>
        <dbReference type="ARBA" id="ARBA00048679"/>
    </source>
</evidence>
<keyword evidence="25" id="KW-1185">Reference proteome</keyword>
<dbReference type="SMART" id="SM00133">
    <property type="entry name" value="S_TK_X"/>
    <property type="match status" value="1"/>
</dbReference>
<organism evidence="24 25">
    <name type="scientific">Diploptera punctata</name>
    <name type="common">Pacific beetle cockroach</name>
    <dbReference type="NCBI Taxonomy" id="6984"/>
    <lineage>
        <taxon>Eukaryota</taxon>
        <taxon>Metazoa</taxon>
        <taxon>Ecdysozoa</taxon>
        <taxon>Arthropoda</taxon>
        <taxon>Hexapoda</taxon>
        <taxon>Insecta</taxon>
        <taxon>Pterygota</taxon>
        <taxon>Neoptera</taxon>
        <taxon>Polyneoptera</taxon>
        <taxon>Dictyoptera</taxon>
        <taxon>Blattodea</taxon>
        <taxon>Blaberoidea</taxon>
        <taxon>Blaberidae</taxon>
        <taxon>Diplopterinae</taxon>
        <taxon>Diploptera</taxon>
    </lineage>
</organism>
<accession>A0AAD8ER45</accession>
<evidence type="ECO:0000256" key="4">
    <source>
        <dbReference type="ARBA" id="ARBA00022490"/>
    </source>
</evidence>
<evidence type="ECO:0000256" key="15">
    <source>
        <dbReference type="ARBA" id="ARBA00047899"/>
    </source>
</evidence>
<evidence type="ECO:0000259" key="21">
    <source>
        <dbReference type="PROSITE" id="PS50011"/>
    </source>
</evidence>
<evidence type="ECO:0000256" key="10">
    <source>
        <dbReference type="ARBA" id="ARBA00022771"/>
    </source>
</evidence>
<feature type="coiled-coil region" evidence="18">
    <location>
        <begin position="442"/>
        <end position="593"/>
    </location>
</feature>
<evidence type="ECO:0000256" key="13">
    <source>
        <dbReference type="ARBA" id="ARBA00022840"/>
    </source>
</evidence>
<dbReference type="FunFam" id="1.10.510.10:FF:000751">
    <property type="entry name" value="Non-specific serine/threonine protein kinase"/>
    <property type="match status" value="1"/>
</dbReference>
<comment type="caution">
    <text evidence="24">The sequence shown here is derived from an EMBL/GenBank/DDBJ whole genome shotgun (WGS) entry which is preliminary data.</text>
</comment>
<dbReference type="Gene3D" id="2.30.29.30">
    <property type="entry name" value="Pleckstrin-homology domain (PH domain)/Phosphotyrosine-binding domain (PTB)"/>
    <property type="match status" value="1"/>
</dbReference>
<dbReference type="Proteomes" id="UP001233999">
    <property type="component" value="Unassembled WGS sequence"/>
</dbReference>
<dbReference type="PROSITE" id="PS51285">
    <property type="entry name" value="AGC_KINASE_CTER"/>
    <property type="match status" value="1"/>
</dbReference>
<dbReference type="PROSITE" id="PS00107">
    <property type="entry name" value="PROTEIN_KINASE_ATP"/>
    <property type="match status" value="1"/>
</dbReference>
<dbReference type="Pfam" id="PF00780">
    <property type="entry name" value="CNH"/>
    <property type="match status" value="1"/>
</dbReference>
<keyword evidence="4" id="KW-0963">Cytoplasm</keyword>
<dbReference type="InterPro" id="IPR000961">
    <property type="entry name" value="AGC-kinase_C"/>
</dbReference>
<dbReference type="PROSITE" id="PS50081">
    <property type="entry name" value="ZF_DAG_PE_2"/>
    <property type="match status" value="1"/>
</dbReference>
<keyword evidence="10" id="KW-0863">Zinc-finger</keyword>
<dbReference type="SUPFAM" id="SSF50729">
    <property type="entry name" value="PH domain-like"/>
    <property type="match status" value="1"/>
</dbReference>
<dbReference type="SMART" id="SM00220">
    <property type="entry name" value="S_TKc"/>
    <property type="match status" value="1"/>
</dbReference>
<gene>
    <name evidence="24" type="ORF">L9F63_009925</name>
</gene>
<evidence type="ECO:0000259" key="20">
    <source>
        <dbReference type="PROSITE" id="PS50003"/>
    </source>
</evidence>
<keyword evidence="11" id="KW-0418">Kinase</keyword>
<evidence type="ECO:0000256" key="11">
    <source>
        <dbReference type="ARBA" id="ARBA00022777"/>
    </source>
</evidence>
<reference evidence="24" key="2">
    <citation type="submission" date="2023-05" db="EMBL/GenBank/DDBJ databases">
        <authorList>
            <person name="Fouks B."/>
        </authorList>
    </citation>
    <scope>NUCLEOTIDE SEQUENCE</scope>
    <source>
        <strain evidence="24">Stay&amp;Tobe</strain>
        <tissue evidence="24">Testes</tissue>
    </source>
</reference>
<feature type="region of interest" description="Disordered" evidence="19">
    <location>
        <begin position="1326"/>
        <end position="1347"/>
    </location>
</feature>
<dbReference type="EC" id="2.7.11.1" evidence="3"/>